<proteinExistence type="predicted"/>
<evidence type="ECO:0000313" key="1">
    <source>
        <dbReference type="EMBL" id="EXU80624.1"/>
    </source>
</evidence>
<dbReference type="InterPro" id="IPR018680">
    <property type="entry name" value="DUF2164"/>
</dbReference>
<name>A0A014MR63_9BURK</name>
<evidence type="ECO:0008006" key="3">
    <source>
        <dbReference type="Google" id="ProtNLM"/>
    </source>
</evidence>
<dbReference type="EMBL" id="JBOK01000006">
    <property type="protein sequence ID" value="EXU80624.1"/>
    <property type="molecule type" value="Genomic_DNA"/>
</dbReference>
<dbReference type="AlphaFoldDB" id="A0A014MR63"/>
<dbReference type="RefSeq" id="WP_043381647.1">
    <property type="nucleotide sequence ID" value="NZ_JBOK01000006.1"/>
</dbReference>
<protein>
    <recommendedName>
        <fullName evidence="3">DUF2164 domain-containing protein</fullName>
    </recommendedName>
</protein>
<dbReference type="STRING" id="225991.MA05_04025"/>
<dbReference type="Pfam" id="PF09932">
    <property type="entry name" value="DUF2164"/>
    <property type="match status" value="1"/>
</dbReference>
<evidence type="ECO:0000313" key="2">
    <source>
        <dbReference type="Proteomes" id="UP000020766"/>
    </source>
</evidence>
<dbReference type="Proteomes" id="UP000020766">
    <property type="component" value="Unassembled WGS sequence"/>
</dbReference>
<dbReference type="GeneID" id="74939821"/>
<dbReference type="PATRIC" id="fig|1457173.3.peg.1313"/>
<organism evidence="1 2">
    <name type="scientific">Comamonas aquatica DA1877</name>
    <dbReference type="NCBI Taxonomy" id="1457173"/>
    <lineage>
        <taxon>Bacteria</taxon>
        <taxon>Pseudomonadati</taxon>
        <taxon>Pseudomonadota</taxon>
        <taxon>Betaproteobacteria</taxon>
        <taxon>Burkholderiales</taxon>
        <taxon>Comamonadaceae</taxon>
        <taxon>Comamonas</taxon>
    </lineage>
</organism>
<accession>A0A014MR63</accession>
<sequence>MPITLPDTTQQQAVASIERYFREHMDEPIGNVAAAGLLKFFLAEIAPLAYNQGVADAQAQMQQRVAEIDIDVHQEAFTFWQARPRTRRGQGD</sequence>
<gene>
    <name evidence="1" type="ORF">AX13_15295</name>
</gene>
<keyword evidence="2" id="KW-1185">Reference proteome</keyword>
<comment type="caution">
    <text evidence="1">The sequence shown here is derived from an EMBL/GenBank/DDBJ whole genome shotgun (WGS) entry which is preliminary data.</text>
</comment>
<reference evidence="1 2" key="1">
    <citation type="submission" date="2014-01" db="EMBL/GenBank/DDBJ databases">
        <title>Interspecies Systems Biology Uncovers Metabolites Affecting C. elegans Gene Expression and Life History Traits.</title>
        <authorList>
            <person name="Watson E."/>
            <person name="Macneil L.T."/>
            <person name="Ritter A.D."/>
            <person name="Yilmaz L.S."/>
            <person name="Rosebrock A.P."/>
            <person name="Caudy A.A."/>
            <person name="Walhout A.J."/>
        </authorList>
    </citation>
    <scope>NUCLEOTIDE SEQUENCE [LARGE SCALE GENOMIC DNA]</scope>
    <source>
        <strain evidence="1 2">DA1877</strain>
    </source>
</reference>